<evidence type="ECO:0000313" key="9">
    <source>
        <dbReference type="EMBL" id="TVM30517.1"/>
    </source>
</evidence>
<dbReference type="InterPro" id="IPR038763">
    <property type="entry name" value="DHH_sf"/>
</dbReference>
<evidence type="ECO:0000256" key="3">
    <source>
        <dbReference type="ARBA" id="ARBA00022722"/>
    </source>
</evidence>
<dbReference type="Proteomes" id="UP000434052">
    <property type="component" value="Unassembled WGS sequence"/>
</dbReference>
<dbReference type="RefSeq" id="WP_144307305.1">
    <property type="nucleotide sequence ID" value="NZ_QMIF01000022.1"/>
</dbReference>
<evidence type="ECO:0000256" key="5">
    <source>
        <dbReference type="ARBA" id="ARBA00022839"/>
    </source>
</evidence>
<reference evidence="9 10" key="1">
    <citation type="submission" date="2018-06" db="EMBL/GenBank/DDBJ databases">
        <title>Complete genome of Desulfovibrio marinus P48SEP.</title>
        <authorList>
            <person name="Crispim J.S."/>
            <person name="Vidigal P.M.P."/>
            <person name="Silva L.C.F."/>
            <person name="Araujo L.C."/>
            <person name="Laguardia C.N."/>
            <person name="Dias R.S."/>
            <person name="Sousa M.P."/>
            <person name="Paula S.O."/>
            <person name="Silva C."/>
        </authorList>
    </citation>
    <scope>NUCLEOTIDE SEQUENCE [LARGE SCALE GENOMIC DNA]</scope>
    <source>
        <strain evidence="9 10">P48SEP</strain>
    </source>
</reference>
<dbReference type="Pfam" id="PF02272">
    <property type="entry name" value="DHHA1"/>
    <property type="match status" value="1"/>
</dbReference>
<dbReference type="Gene3D" id="3.90.1640.30">
    <property type="match status" value="1"/>
</dbReference>
<dbReference type="NCBIfam" id="TIGR00644">
    <property type="entry name" value="recJ"/>
    <property type="match status" value="1"/>
</dbReference>
<dbReference type="InterPro" id="IPR041122">
    <property type="entry name" value="RecJ_OB"/>
</dbReference>
<dbReference type="GO" id="GO:0006281">
    <property type="term" value="P:DNA repair"/>
    <property type="evidence" value="ECO:0007669"/>
    <property type="project" value="InterPro"/>
</dbReference>
<evidence type="ECO:0000259" key="8">
    <source>
        <dbReference type="Pfam" id="PF17768"/>
    </source>
</evidence>
<dbReference type="InterPro" id="IPR051673">
    <property type="entry name" value="SSDNA_exonuclease_RecJ"/>
</dbReference>
<evidence type="ECO:0000256" key="1">
    <source>
        <dbReference type="ARBA" id="ARBA00005915"/>
    </source>
</evidence>
<organism evidence="9 10">
    <name type="scientific">Oceanidesulfovibrio marinus</name>
    <dbReference type="NCBI Taxonomy" id="370038"/>
    <lineage>
        <taxon>Bacteria</taxon>
        <taxon>Pseudomonadati</taxon>
        <taxon>Thermodesulfobacteriota</taxon>
        <taxon>Desulfovibrionia</taxon>
        <taxon>Desulfovibrionales</taxon>
        <taxon>Desulfovibrionaceae</taxon>
        <taxon>Oceanidesulfovibrio</taxon>
    </lineage>
</organism>
<evidence type="ECO:0000259" key="7">
    <source>
        <dbReference type="Pfam" id="PF02272"/>
    </source>
</evidence>
<dbReference type="GO" id="GO:0003676">
    <property type="term" value="F:nucleic acid binding"/>
    <property type="evidence" value="ECO:0007669"/>
    <property type="project" value="InterPro"/>
</dbReference>
<dbReference type="PANTHER" id="PTHR30255">
    <property type="entry name" value="SINGLE-STRANDED-DNA-SPECIFIC EXONUCLEASE RECJ"/>
    <property type="match status" value="1"/>
</dbReference>
<dbReference type="InterPro" id="IPR001667">
    <property type="entry name" value="DDH_dom"/>
</dbReference>
<sequence>MRWKYRTPPDTPSGVSYTEAPSEILERAEALDVSPIVTELLWRRGIEALPDMDTYLSPGLRHLVSPADWPALAQAAEIVANAVRQGRTIAVWGDYDVDGVTASAILISFLTRRGVSVLHHLPARQEEGYGVNPEGVEALVTQGAELLVTVDCGIADSPAIARARELGLQVVVTDHHLPPPELPPAHAILNPRLEPIPCPTLGNLAGAGVAFFLAAAVNSLLGPDANNGAFDVRELLDLVSLGTLADVVDLKGQNRILAKNGLLLVAEAPRPGVAALKEASGFARKAALGAGQVVFGLTPRINAAGRMGLAEDALQMLLAPDFDTAWPFAQKLEALNKERRAEEDRILKEALAQAATQSERLGLVLWGEDWHPGVVGIVASRIVEQTGKPALVLCAEDGHLKGSGRSAHHFDLYAGLTACADLLTRYGGHTQAAGLALESENVEKLRNAFHAVVLEQLGPEPLAHSLTVDRPLAFSDIDFTLLKELDLLQPYGMGNPEPVFVSNPVEVLGLRRFGKERIHASLELLDKTARAQLRGKYWRKANALPDSIKGTMVRVAFTPKIDRYDGVPKIELQIKDIQPAD</sequence>
<dbReference type="InterPro" id="IPR003156">
    <property type="entry name" value="DHHA1_dom"/>
</dbReference>
<evidence type="ECO:0000259" key="6">
    <source>
        <dbReference type="Pfam" id="PF01368"/>
    </source>
</evidence>
<proteinExistence type="inferred from homology"/>
<keyword evidence="4" id="KW-0378">Hydrolase</keyword>
<comment type="similarity">
    <text evidence="1">Belongs to the RecJ family.</text>
</comment>
<dbReference type="GO" id="GO:0006310">
    <property type="term" value="P:DNA recombination"/>
    <property type="evidence" value="ECO:0007669"/>
    <property type="project" value="InterPro"/>
</dbReference>
<feature type="domain" description="RecJ OB" evidence="8">
    <location>
        <begin position="468"/>
        <end position="576"/>
    </location>
</feature>
<dbReference type="GO" id="GO:0008409">
    <property type="term" value="F:5'-3' exonuclease activity"/>
    <property type="evidence" value="ECO:0007669"/>
    <property type="project" value="InterPro"/>
</dbReference>
<evidence type="ECO:0000256" key="4">
    <source>
        <dbReference type="ARBA" id="ARBA00022801"/>
    </source>
</evidence>
<protein>
    <recommendedName>
        <fullName evidence="2">Single-stranded-DNA-specific exonuclease RecJ</fullName>
    </recommendedName>
</protein>
<keyword evidence="3" id="KW-0540">Nuclease</keyword>
<dbReference type="Gene3D" id="3.10.310.30">
    <property type="match status" value="1"/>
</dbReference>
<gene>
    <name evidence="9" type="primary">recJ</name>
    <name evidence="9" type="ORF">DQK91_20645</name>
</gene>
<dbReference type="AlphaFoldDB" id="A0A6P1ZB21"/>
<dbReference type="InterPro" id="IPR004610">
    <property type="entry name" value="RecJ"/>
</dbReference>
<dbReference type="SUPFAM" id="SSF64182">
    <property type="entry name" value="DHH phosphoesterases"/>
    <property type="match status" value="1"/>
</dbReference>
<name>A0A6P1ZB21_9BACT</name>
<dbReference type="OrthoDB" id="9809852at2"/>
<dbReference type="EMBL" id="QMIF01000022">
    <property type="protein sequence ID" value="TVM30517.1"/>
    <property type="molecule type" value="Genomic_DNA"/>
</dbReference>
<evidence type="ECO:0000313" key="10">
    <source>
        <dbReference type="Proteomes" id="UP000434052"/>
    </source>
</evidence>
<feature type="domain" description="DHHA1" evidence="7">
    <location>
        <begin position="364"/>
        <end position="453"/>
    </location>
</feature>
<keyword evidence="5 9" id="KW-0269">Exonuclease</keyword>
<comment type="caution">
    <text evidence="9">The sequence shown here is derived from an EMBL/GenBank/DDBJ whole genome shotgun (WGS) entry which is preliminary data.</text>
</comment>
<feature type="domain" description="DDH" evidence="6">
    <location>
        <begin position="89"/>
        <end position="243"/>
    </location>
</feature>
<dbReference type="Pfam" id="PF01368">
    <property type="entry name" value="DHH"/>
    <property type="match status" value="1"/>
</dbReference>
<dbReference type="Pfam" id="PF17768">
    <property type="entry name" value="RecJ_OB"/>
    <property type="match status" value="1"/>
</dbReference>
<evidence type="ECO:0000256" key="2">
    <source>
        <dbReference type="ARBA" id="ARBA00019841"/>
    </source>
</evidence>
<dbReference type="PANTHER" id="PTHR30255:SF2">
    <property type="entry name" value="SINGLE-STRANDED-DNA-SPECIFIC EXONUCLEASE RECJ"/>
    <property type="match status" value="1"/>
</dbReference>
<accession>A0A6P1ZB21</accession>